<feature type="transmembrane region" description="Helical" evidence="8">
    <location>
        <begin position="404"/>
        <end position="423"/>
    </location>
</feature>
<dbReference type="EMBL" id="RQYT01000002">
    <property type="protein sequence ID" value="RRD51177.1"/>
    <property type="molecule type" value="Genomic_DNA"/>
</dbReference>
<reference evidence="13 14" key="1">
    <citation type="submission" date="2018-11" db="EMBL/GenBank/DDBJ databases">
        <title>Genomes From Bacteria Associated with the Canine Oral Cavity: a Test Case for Automated Genome-Based Taxonomic Assignment.</title>
        <authorList>
            <person name="Coil D.A."/>
            <person name="Jospin G."/>
            <person name="Darling A.E."/>
            <person name="Wallis C."/>
            <person name="Davis I.J."/>
            <person name="Harris S."/>
            <person name="Eisen J.A."/>
            <person name="Holcombe L.J."/>
            <person name="O'Flynn C."/>
        </authorList>
    </citation>
    <scope>NUCLEOTIDE SEQUENCE [LARGE SCALE GENOMIC DNA]</scope>
    <source>
        <strain evidence="13 14">OH2822_COT-296</strain>
    </source>
</reference>
<feature type="transmembrane region" description="Helical" evidence="8">
    <location>
        <begin position="129"/>
        <end position="147"/>
    </location>
</feature>
<dbReference type="InterPro" id="IPR007182">
    <property type="entry name" value="MnhB"/>
</dbReference>
<evidence type="ECO:0000259" key="11">
    <source>
        <dbReference type="Pfam" id="PF13244"/>
    </source>
</evidence>
<feature type="transmembrane region" description="Helical" evidence="8">
    <location>
        <begin position="809"/>
        <end position="827"/>
    </location>
</feature>
<evidence type="ECO:0000259" key="10">
    <source>
        <dbReference type="Pfam" id="PF04039"/>
    </source>
</evidence>
<dbReference type="Pfam" id="PF20501">
    <property type="entry name" value="MbhE"/>
    <property type="match status" value="1"/>
</dbReference>
<evidence type="ECO:0000256" key="5">
    <source>
        <dbReference type="ARBA" id="ARBA00022989"/>
    </source>
</evidence>
<dbReference type="NCBIfam" id="NF009290">
    <property type="entry name" value="PRK12650.1"/>
    <property type="match status" value="1"/>
</dbReference>
<dbReference type="AlphaFoldDB" id="A0A3P1WZP9"/>
<feature type="transmembrane region" description="Helical" evidence="8">
    <location>
        <begin position="839"/>
        <end position="866"/>
    </location>
</feature>
<keyword evidence="4 7" id="KW-0812">Transmembrane</keyword>
<evidence type="ECO:0000256" key="6">
    <source>
        <dbReference type="ARBA" id="ARBA00023136"/>
    </source>
</evidence>
<feature type="transmembrane region" description="Helical" evidence="8">
    <location>
        <begin position="31"/>
        <end position="48"/>
    </location>
</feature>
<dbReference type="InterPro" id="IPR050616">
    <property type="entry name" value="CPA3_Na-H_Antiporter_A"/>
</dbReference>
<protein>
    <submittedName>
        <fullName evidence="13">DUF4040 family protein</fullName>
    </submittedName>
</protein>
<evidence type="ECO:0000259" key="12">
    <source>
        <dbReference type="Pfam" id="PF20501"/>
    </source>
</evidence>
<feature type="domain" description="NADH:quinone oxidoreductase/Mrp antiporter transmembrane" evidence="9">
    <location>
        <begin position="125"/>
        <end position="405"/>
    </location>
</feature>
<feature type="transmembrane region" description="Helical" evidence="8">
    <location>
        <begin position="266"/>
        <end position="287"/>
    </location>
</feature>
<feature type="domain" description="Na+/H+ antiporter MnhB subunit-related protein" evidence="10">
    <location>
        <begin position="781"/>
        <end position="897"/>
    </location>
</feature>
<feature type="transmembrane region" description="Helical" evidence="8">
    <location>
        <begin position="571"/>
        <end position="590"/>
    </location>
</feature>
<accession>A0A3P1WZP9</accession>
<feature type="transmembrane region" description="Helical" evidence="8">
    <location>
        <begin position="540"/>
        <end position="559"/>
    </location>
</feature>
<gene>
    <name evidence="13" type="ORF">EII35_01900</name>
</gene>
<feature type="transmembrane region" description="Helical" evidence="8">
    <location>
        <begin position="231"/>
        <end position="254"/>
    </location>
</feature>
<evidence type="ECO:0000313" key="13">
    <source>
        <dbReference type="EMBL" id="RRD51177.1"/>
    </source>
</evidence>
<organism evidence="13 14">
    <name type="scientific">Arachnia propionica</name>
    <dbReference type="NCBI Taxonomy" id="1750"/>
    <lineage>
        <taxon>Bacteria</taxon>
        <taxon>Bacillati</taxon>
        <taxon>Actinomycetota</taxon>
        <taxon>Actinomycetes</taxon>
        <taxon>Propionibacteriales</taxon>
        <taxon>Propionibacteriaceae</taxon>
        <taxon>Arachnia</taxon>
    </lineage>
</organism>
<dbReference type="Pfam" id="PF13244">
    <property type="entry name" value="MbhD"/>
    <property type="match status" value="1"/>
</dbReference>
<evidence type="ECO:0000256" key="8">
    <source>
        <dbReference type="SAM" id="Phobius"/>
    </source>
</evidence>
<dbReference type="InterPro" id="IPR046806">
    <property type="entry name" value="MrpA_C/MbhE"/>
</dbReference>
<dbReference type="Pfam" id="PF00361">
    <property type="entry name" value="Proton_antipo_M"/>
    <property type="match status" value="1"/>
</dbReference>
<feature type="transmembrane region" description="Helical" evidence="8">
    <location>
        <begin position="597"/>
        <end position="617"/>
    </location>
</feature>
<keyword evidence="6 8" id="KW-0472">Membrane</keyword>
<feature type="domain" description="MrpA C-terminal/MbhE" evidence="12">
    <location>
        <begin position="660"/>
        <end position="738"/>
    </location>
</feature>
<feature type="transmembrane region" description="Helical" evidence="8">
    <location>
        <begin position="363"/>
        <end position="384"/>
    </location>
</feature>
<dbReference type="InterPro" id="IPR001750">
    <property type="entry name" value="ND/Mrp_TM"/>
</dbReference>
<dbReference type="Proteomes" id="UP000280935">
    <property type="component" value="Unassembled WGS sequence"/>
</dbReference>
<feature type="transmembrane region" description="Helical" evidence="8">
    <location>
        <begin position="886"/>
        <end position="904"/>
    </location>
</feature>
<evidence type="ECO:0000313" key="14">
    <source>
        <dbReference type="Proteomes" id="UP000280935"/>
    </source>
</evidence>
<dbReference type="PRINTS" id="PR01434">
    <property type="entry name" value="NADHDHGNASE5"/>
</dbReference>
<feature type="transmembrane region" description="Helical" evidence="8">
    <location>
        <begin position="783"/>
        <end position="803"/>
    </location>
</feature>
<dbReference type="GO" id="GO:0005886">
    <property type="term" value="C:plasma membrane"/>
    <property type="evidence" value="ECO:0007669"/>
    <property type="project" value="UniProtKB-SubCell"/>
</dbReference>
<evidence type="ECO:0000256" key="4">
    <source>
        <dbReference type="ARBA" id="ARBA00022692"/>
    </source>
</evidence>
<sequence>MTVLISLCLLGVSLALTPSVSKVLDRHTGWFLAVVYVAAAGIMAPDTVRALSGHAVVWGFDWVPGLGVRVAFSYDRTAAIFSLLALLIGAVVLVYATRYLPKGRHRSFYLVMVAFTTAMVGLVCADDLAVMFICWEITSLASFLLIARSGHGAEGPAMRTLLITFTGGVAFIVAAALMWARLGTTNLTTILASPIWGEDHAFASIVALLVGIAACTKAAQFPFHVWLPDAMAAVTPVSAYLHAAAVVKAGIFLMMRFSPAFQGVAVWNWLLVPVGLVTMVLGGWCALQQTDVKKLMAYSTVSQLGLITATIGVGTDQALAAATLHTIAHALFKSSLFMLVGVVDHATGTRDLRRFPPKLYRRLPVTFAFTVLGAASMAGLPPMLGFASKEAVLAALHHAHFTPGLPLLVVATLGSVLTFLYCTRALLGMFVDGTDEDRDVDSHDLLLVGAAAAPVAVSIPAVFVPGVLTWHGFNAELIATIVVIGLGSLATWRRQEVAAWITANRRAPDGPTVIRHIENLVKRVGTLADRTVATDTVTRHIIPILGGLGVLGLTGAWWASQQGLPPQLGGLSRRIDLVVFLLIAAATLGVCISRVRLAAVVSLSAVGILATVQILALGAPDVAMTQLLVESLTIIVIMLVMQKLPTRFPPRQTHRSFITLGAAILVGAGVSALVWALVARRERSKLADYFLGNTEALSSGQNVVNVILVEFRGFDTLGELTVLGMAGVAMLAILSTVRDRFLDPPGPDRDALATSQLWINQDPLSRAQRAILDPTANAIPLRVVLRIIVPLLIVVSIALFWRGHNNPGGGFNAALVASSVVGLIYLSTTSDRQIGPPRLPLVLIGGGILIAVSTGILGLVAAGSFLQPIHGTFLGVHLTTSMIFDAGVYLAVVGLIMISINLLGTTRGSGAGGEGTRERVDEVLEGELPGPMETVRGEGSHT</sequence>
<comment type="caution">
    <text evidence="13">The sequence shown here is derived from an EMBL/GenBank/DDBJ whole genome shotgun (WGS) entry which is preliminary data.</text>
</comment>
<feature type="transmembrane region" description="Helical" evidence="8">
    <location>
        <begin position="107"/>
        <end position="123"/>
    </location>
</feature>
<feature type="domain" description="MrpA C-terminal/MbhD" evidence="11">
    <location>
        <begin position="581"/>
        <end position="645"/>
    </location>
</feature>
<name>A0A3P1WZP9_9ACTN</name>
<keyword evidence="2" id="KW-0813">Transport</keyword>
<evidence type="ECO:0000256" key="7">
    <source>
        <dbReference type="RuleBase" id="RU000320"/>
    </source>
</evidence>
<feature type="transmembrane region" description="Helical" evidence="8">
    <location>
        <begin position="159"/>
        <end position="180"/>
    </location>
</feature>
<dbReference type="PANTHER" id="PTHR43373:SF1">
    <property type="entry name" value="NA(+)_H(+) ANTIPORTER SUBUNIT A"/>
    <property type="match status" value="1"/>
</dbReference>
<feature type="transmembrane region" description="Helical" evidence="8">
    <location>
        <begin position="78"/>
        <end position="95"/>
    </location>
</feature>
<dbReference type="RefSeq" id="WP_125226769.1">
    <property type="nucleotide sequence ID" value="NZ_RQYT01000002.1"/>
</dbReference>
<dbReference type="Pfam" id="PF04039">
    <property type="entry name" value="MnhB"/>
    <property type="match status" value="1"/>
</dbReference>
<dbReference type="InterPro" id="IPR025383">
    <property type="entry name" value="MrpA_C/MbhD"/>
</dbReference>
<feature type="transmembrane region" description="Helical" evidence="8">
    <location>
        <begin position="470"/>
        <end position="492"/>
    </location>
</feature>
<feature type="transmembrane region" description="Helical" evidence="8">
    <location>
        <begin position="444"/>
        <end position="464"/>
    </location>
</feature>
<evidence type="ECO:0000256" key="2">
    <source>
        <dbReference type="ARBA" id="ARBA00022448"/>
    </source>
</evidence>
<dbReference type="OrthoDB" id="9811798at2"/>
<feature type="transmembrane region" description="Helical" evidence="8">
    <location>
        <begin position="656"/>
        <end position="678"/>
    </location>
</feature>
<evidence type="ECO:0000256" key="3">
    <source>
        <dbReference type="ARBA" id="ARBA00022475"/>
    </source>
</evidence>
<comment type="subcellular location">
    <subcellularLocation>
        <location evidence="1">Cell membrane</location>
        <topology evidence="1">Multi-pass membrane protein</topology>
    </subcellularLocation>
    <subcellularLocation>
        <location evidence="7">Membrane</location>
        <topology evidence="7">Multi-pass membrane protein</topology>
    </subcellularLocation>
</comment>
<evidence type="ECO:0000259" key="9">
    <source>
        <dbReference type="Pfam" id="PF00361"/>
    </source>
</evidence>
<keyword evidence="3" id="KW-1003">Cell membrane</keyword>
<keyword evidence="5 8" id="KW-1133">Transmembrane helix</keyword>
<proteinExistence type="predicted"/>
<dbReference type="PANTHER" id="PTHR43373">
    <property type="entry name" value="NA(+)/H(+) ANTIPORTER SUBUNIT"/>
    <property type="match status" value="1"/>
</dbReference>
<evidence type="ECO:0000256" key="1">
    <source>
        <dbReference type="ARBA" id="ARBA00004651"/>
    </source>
</evidence>